<dbReference type="EMBL" id="MAPF01000056">
    <property type="protein sequence ID" value="PEH36193.1"/>
    <property type="molecule type" value="Genomic_DNA"/>
</dbReference>
<evidence type="ECO:0000256" key="8">
    <source>
        <dbReference type="HAMAP-Rule" id="MF_00195"/>
    </source>
</evidence>
<keyword evidence="6 8" id="KW-0342">GTP-binding</keyword>
<evidence type="ECO:0000313" key="13">
    <source>
        <dbReference type="Proteomes" id="UP000220509"/>
    </source>
</evidence>
<comment type="subunit">
    <text evidence="8">Associates with the 50S ribosomal subunit.</text>
</comment>
<keyword evidence="4 10" id="KW-0677">Repeat</keyword>
<dbReference type="RefSeq" id="WP_252861602.1">
    <property type="nucleotide sequence ID" value="NZ_MAPF01000056.1"/>
</dbReference>
<evidence type="ECO:0000313" key="12">
    <source>
        <dbReference type="EMBL" id="PEH36193.1"/>
    </source>
</evidence>
<accession>A0ABX4K1H5</accession>
<evidence type="ECO:0000256" key="7">
    <source>
        <dbReference type="ARBA" id="ARBA00032345"/>
    </source>
</evidence>
<dbReference type="PANTHER" id="PTHR43834:SF6">
    <property type="entry name" value="GTPASE DER"/>
    <property type="match status" value="1"/>
</dbReference>
<feature type="domain" description="EngA-type G" evidence="11">
    <location>
        <begin position="216"/>
        <end position="391"/>
    </location>
</feature>
<dbReference type="Proteomes" id="UP000220509">
    <property type="component" value="Unassembled WGS sequence"/>
</dbReference>
<dbReference type="InterPro" id="IPR015946">
    <property type="entry name" value="KH_dom-like_a/b"/>
</dbReference>
<evidence type="ECO:0000256" key="4">
    <source>
        <dbReference type="ARBA" id="ARBA00022737"/>
    </source>
</evidence>
<dbReference type="InterPro" id="IPR031166">
    <property type="entry name" value="G_ENGA"/>
</dbReference>
<dbReference type="NCBIfam" id="TIGR03594">
    <property type="entry name" value="GTPase_EngA"/>
    <property type="match status" value="1"/>
</dbReference>
<reference evidence="12" key="1">
    <citation type="submission" date="2017-05" db="EMBL/GenBank/DDBJ databases">
        <title>Genome sequence of Ca. P. asteris strain NJAY.</title>
        <authorList>
            <person name="Lee I.-M."/>
            <person name="Gundersen-Rindal D."/>
            <person name="Sparks M."/>
        </authorList>
    </citation>
    <scope>NUCLEOTIDE SEQUENCE [LARGE SCALE GENOMIC DNA]</scope>
    <source>
        <strain evidence="12">NJAY</strain>
    </source>
</reference>
<keyword evidence="3 8" id="KW-0690">Ribosome biogenesis</keyword>
<dbReference type="Pfam" id="PF01926">
    <property type="entry name" value="MMR_HSR1"/>
    <property type="match status" value="2"/>
</dbReference>
<dbReference type="PIRSF" id="PIRSF006485">
    <property type="entry name" value="GTP-binding_EngA"/>
    <property type="match status" value="1"/>
</dbReference>
<comment type="similarity">
    <text evidence="1 8 9 10">Belongs to the TRAFAC class TrmE-Era-EngA-EngB-Septin-like GTPase superfamily. EngA (Der) GTPase family.</text>
</comment>
<feature type="binding site" evidence="8">
    <location>
        <begin position="222"/>
        <end position="229"/>
    </location>
    <ligand>
        <name>GTP</name>
        <dbReference type="ChEBI" id="CHEBI:37565"/>
        <label>2</label>
    </ligand>
</feature>
<dbReference type="InterPro" id="IPR032859">
    <property type="entry name" value="KH_dom-like"/>
</dbReference>
<evidence type="ECO:0000256" key="9">
    <source>
        <dbReference type="PROSITE-ProRule" id="PRU01049"/>
    </source>
</evidence>
<feature type="binding site" evidence="8">
    <location>
        <begin position="118"/>
        <end position="121"/>
    </location>
    <ligand>
        <name>GTP</name>
        <dbReference type="ChEBI" id="CHEBI:37565"/>
        <label>1</label>
    </ligand>
</feature>
<protein>
    <recommendedName>
        <fullName evidence="2 8">GTPase Der</fullName>
    </recommendedName>
    <alternativeName>
        <fullName evidence="7 8">GTP-binding protein EngA</fullName>
    </alternativeName>
</protein>
<evidence type="ECO:0000256" key="1">
    <source>
        <dbReference type="ARBA" id="ARBA00008279"/>
    </source>
</evidence>
<comment type="caution">
    <text evidence="12">The sequence shown here is derived from an EMBL/GenBank/DDBJ whole genome shotgun (WGS) entry which is preliminary data.</text>
</comment>
<evidence type="ECO:0000256" key="6">
    <source>
        <dbReference type="ARBA" id="ARBA00023134"/>
    </source>
</evidence>
<evidence type="ECO:0000256" key="5">
    <source>
        <dbReference type="ARBA" id="ARBA00022741"/>
    </source>
</evidence>
<feature type="binding site" evidence="8">
    <location>
        <begin position="56"/>
        <end position="60"/>
    </location>
    <ligand>
        <name>GTP</name>
        <dbReference type="ChEBI" id="CHEBI:37565"/>
        <label>1</label>
    </ligand>
</feature>
<gene>
    <name evidence="8" type="primary">der</name>
    <name evidence="12" type="ORF">BBA70_02380</name>
</gene>
<evidence type="ECO:0000256" key="3">
    <source>
        <dbReference type="ARBA" id="ARBA00022517"/>
    </source>
</evidence>
<dbReference type="PRINTS" id="PR00326">
    <property type="entry name" value="GTP1OBG"/>
</dbReference>
<feature type="binding site" evidence="8">
    <location>
        <begin position="334"/>
        <end position="337"/>
    </location>
    <ligand>
        <name>GTP</name>
        <dbReference type="ChEBI" id="CHEBI:37565"/>
        <label>2</label>
    </ligand>
</feature>
<organism evidence="12 13">
    <name type="scientific">New Jersey aster yellows phytoplasma</name>
    <dbReference type="NCBI Taxonomy" id="270520"/>
    <lineage>
        <taxon>Bacteria</taxon>
        <taxon>Bacillati</taxon>
        <taxon>Mycoplasmatota</taxon>
        <taxon>Mollicutes</taxon>
        <taxon>Acholeplasmatales</taxon>
        <taxon>Acholeplasmataceae</taxon>
        <taxon>Candidatus Phytoplasma</taxon>
        <taxon>16SrI (Aster yellows group)</taxon>
    </lineage>
</organism>
<dbReference type="PROSITE" id="PS51712">
    <property type="entry name" value="G_ENGA"/>
    <property type="match status" value="2"/>
</dbReference>
<dbReference type="InterPro" id="IPR016484">
    <property type="entry name" value="GTPase_Der"/>
</dbReference>
<proteinExistence type="inferred from homology"/>
<dbReference type="CDD" id="cd01894">
    <property type="entry name" value="EngA1"/>
    <property type="match status" value="1"/>
</dbReference>
<comment type="function">
    <text evidence="8 10">GTPase that plays an essential role in the late steps of ribosome biogenesis.</text>
</comment>
<dbReference type="SUPFAM" id="SSF52540">
    <property type="entry name" value="P-loop containing nucleoside triphosphate hydrolases"/>
    <property type="match status" value="2"/>
</dbReference>
<dbReference type="InterPro" id="IPR005225">
    <property type="entry name" value="Small_GTP-bd"/>
</dbReference>
<feature type="binding site" evidence="8">
    <location>
        <begin position="9"/>
        <end position="16"/>
    </location>
    <ligand>
        <name>GTP</name>
        <dbReference type="ChEBI" id="CHEBI:37565"/>
        <label>1</label>
    </ligand>
</feature>
<name>A0ABX4K1H5_9MOLU</name>
<feature type="binding site" evidence="8">
    <location>
        <begin position="269"/>
        <end position="273"/>
    </location>
    <ligand>
        <name>GTP</name>
        <dbReference type="ChEBI" id="CHEBI:37565"/>
        <label>2</label>
    </ligand>
</feature>
<dbReference type="Gene3D" id="3.30.300.20">
    <property type="match status" value="1"/>
</dbReference>
<dbReference type="Pfam" id="PF14714">
    <property type="entry name" value="KH_dom-like"/>
    <property type="match status" value="1"/>
</dbReference>
<evidence type="ECO:0000256" key="2">
    <source>
        <dbReference type="ARBA" id="ARBA00020953"/>
    </source>
</evidence>
<feature type="domain" description="EngA-type G" evidence="11">
    <location>
        <begin position="3"/>
        <end position="166"/>
    </location>
</feature>
<evidence type="ECO:0000256" key="10">
    <source>
        <dbReference type="RuleBase" id="RU004481"/>
    </source>
</evidence>
<dbReference type="NCBIfam" id="TIGR00231">
    <property type="entry name" value="small_GTP"/>
    <property type="match status" value="2"/>
</dbReference>
<dbReference type="HAMAP" id="MF_00195">
    <property type="entry name" value="GTPase_Der"/>
    <property type="match status" value="1"/>
</dbReference>
<dbReference type="Gene3D" id="3.40.50.300">
    <property type="entry name" value="P-loop containing nucleotide triphosphate hydrolases"/>
    <property type="match status" value="2"/>
</dbReference>
<keyword evidence="13" id="KW-1185">Reference proteome</keyword>
<keyword evidence="5 8" id="KW-0547">Nucleotide-binding</keyword>
<dbReference type="InterPro" id="IPR027417">
    <property type="entry name" value="P-loop_NTPase"/>
</dbReference>
<dbReference type="InterPro" id="IPR006073">
    <property type="entry name" value="GTP-bd"/>
</dbReference>
<evidence type="ECO:0000259" key="11">
    <source>
        <dbReference type="PROSITE" id="PS51712"/>
    </source>
</evidence>
<sequence length="494" mass="56356">MSFKIAIVGRPNVGKSSLFNRIIGKRHAITHQKKGITRDRIYATAHWLTKTFGVIDTGGIEIKSTPFLEQIKIQAQLAVDEADVIVFVVDGQIGLTQNDSYLAKLLYKTKKPVILAVNKIDNHNLLFNTYEFYALGFDTPFAISTQHGVGIGDLLDKIVFLLRDASLTSDSSFLEALPTDKSLQSSLFESNYEIPEKQLLEPEQKQNQEKEENKIIKFCVVGRPNVGKSTLTNSLLASQRMIVSDMAGTTTDAVDTFFENDGQKYQIIDTAGIKKRGKIYEQEDKYSFLRALGALEKADIACLVLDAKEGILEQDKNIAGFILENYKACIIIVNKWDLLEKDTNTLKNFEQKIRQEFVFLSYAPVIFLSALKKSRLTQIFAILKRVFNNYKSQFSTSLLNDILQEATLITPPTFFNQKKAKFQYIFQTKTKAPEFLCFVNDPKYIHFSYERFLKNQFRKNLDLEGTPLKIIFHKKSLIFKTILNPPPTFFLHFI</sequence>
<dbReference type="PANTHER" id="PTHR43834">
    <property type="entry name" value="GTPASE DER"/>
    <property type="match status" value="1"/>
</dbReference>
<dbReference type="CDD" id="cd01895">
    <property type="entry name" value="EngA2"/>
    <property type="match status" value="1"/>
</dbReference>